<keyword evidence="3 9" id="KW-0813">Transport</keyword>
<evidence type="ECO:0000256" key="4">
    <source>
        <dbReference type="ARBA" id="ARBA00022597"/>
    </source>
</evidence>
<sequence length="494" mass="53833">MEKAKESTSETTLSHPLLSSKVKELPKNKYAFASAMIASIASLLAGYNIGVMSGAQIFIKDDLKISDVQIEILAGSVHIYSLIGSLTAGWTSDCIGRRNTLLLTSIIYLLGPLITCASNNYFWLMVGRFVTGIAIGYMVVVRIYVAEVSPAATRGFLTALPEVAINAGLLLGYVSNFAFAYLPVRLSWRTMFALASVPSILLGFGTFSLPESPRWLVMKGQLGKAKEVLTQISSSQVEAEAQLIEIKEKARIPREDTEEFVSTQNCSQDKNIWRELIMTPTPVIGRIIITVLALQFLEQASGIDTVVLYSPRIFEKAGMRSTTDLLCATMIVGLIKTSLVFVPMFLSDRVGRRPLLLSSTAGMAVSLIMLGFGLQMVGHFLTAPTWIVAVCIMAVLSYVGFFSAGLGPVTMAYSSETIPLKLRAQGMGLAIAMNRVVCGVVAMTFISIYEVISISCTFYLYAVITGFAFVFVYFCLPETRGKSLEEIEVLFGKT</sequence>
<dbReference type="InterPro" id="IPR005828">
    <property type="entry name" value="MFS_sugar_transport-like"/>
</dbReference>
<evidence type="ECO:0000256" key="10">
    <source>
        <dbReference type="SAM" id="Phobius"/>
    </source>
</evidence>
<dbReference type="GO" id="GO:0016020">
    <property type="term" value="C:membrane"/>
    <property type="evidence" value="ECO:0007669"/>
    <property type="project" value="UniProtKB-SubCell"/>
</dbReference>
<dbReference type="Gene3D" id="1.20.1250.20">
    <property type="entry name" value="MFS general substrate transporter like domains"/>
    <property type="match status" value="1"/>
</dbReference>
<dbReference type="InterPro" id="IPR020846">
    <property type="entry name" value="MFS_dom"/>
</dbReference>
<name>A0AAD6EQL2_9POAL</name>
<keyword evidence="5 10" id="KW-0812">Transmembrane</keyword>
<evidence type="ECO:0000256" key="9">
    <source>
        <dbReference type="RuleBase" id="RU003346"/>
    </source>
</evidence>
<evidence type="ECO:0000256" key="7">
    <source>
        <dbReference type="ARBA" id="ARBA00022989"/>
    </source>
</evidence>
<dbReference type="FunFam" id="1.20.1250.20:FF:000025">
    <property type="entry name" value="probable polyol transporter 4"/>
    <property type="match status" value="1"/>
</dbReference>
<feature type="transmembrane region" description="Helical" evidence="10">
    <location>
        <begin position="129"/>
        <end position="145"/>
    </location>
</feature>
<feature type="transmembrane region" description="Helical" evidence="10">
    <location>
        <begin position="101"/>
        <end position="123"/>
    </location>
</feature>
<evidence type="ECO:0000256" key="2">
    <source>
        <dbReference type="ARBA" id="ARBA00010992"/>
    </source>
</evidence>
<dbReference type="AlphaFoldDB" id="A0AAD6EQL2"/>
<keyword evidence="6" id="KW-0769">Symport</keyword>
<feature type="transmembrane region" description="Helical" evidence="10">
    <location>
        <begin position="386"/>
        <end position="406"/>
    </location>
</feature>
<dbReference type="NCBIfam" id="TIGR00879">
    <property type="entry name" value="SP"/>
    <property type="match status" value="1"/>
</dbReference>
<dbReference type="InterPro" id="IPR036259">
    <property type="entry name" value="MFS_trans_sf"/>
</dbReference>
<feature type="transmembrane region" description="Helical" evidence="10">
    <location>
        <begin position="70"/>
        <end position="89"/>
    </location>
</feature>
<evidence type="ECO:0000313" key="12">
    <source>
        <dbReference type="EMBL" id="KAJ3697524.1"/>
    </source>
</evidence>
<proteinExistence type="inferred from homology"/>
<keyword evidence="7 10" id="KW-1133">Transmembrane helix</keyword>
<keyword evidence="4" id="KW-0762">Sugar transport</keyword>
<dbReference type="SUPFAM" id="SSF103473">
    <property type="entry name" value="MFS general substrate transporter"/>
    <property type="match status" value="1"/>
</dbReference>
<keyword evidence="13" id="KW-1185">Reference proteome</keyword>
<dbReference type="PANTHER" id="PTHR48020:SF49">
    <property type="entry name" value="SUGAR TRANSPORTER"/>
    <property type="match status" value="1"/>
</dbReference>
<dbReference type="PROSITE" id="PS00216">
    <property type="entry name" value="SUGAR_TRANSPORT_1"/>
    <property type="match status" value="1"/>
</dbReference>
<keyword evidence="8 10" id="KW-0472">Membrane</keyword>
<feature type="transmembrane region" description="Helical" evidence="10">
    <location>
        <begin position="427"/>
        <end position="452"/>
    </location>
</feature>
<feature type="transmembrane region" description="Helical" evidence="10">
    <location>
        <begin position="157"/>
        <end position="182"/>
    </location>
</feature>
<feature type="transmembrane region" description="Helical" evidence="10">
    <location>
        <begin position="188"/>
        <end position="209"/>
    </location>
</feature>
<comment type="similarity">
    <text evidence="2 9">Belongs to the major facilitator superfamily. Sugar transporter (TC 2.A.1.1) family.</text>
</comment>
<gene>
    <name evidence="12" type="ORF">LUZ61_001229</name>
</gene>
<evidence type="ECO:0000256" key="5">
    <source>
        <dbReference type="ARBA" id="ARBA00022692"/>
    </source>
</evidence>
<reference evidence="12 13" key="1">
    <citation type="journal article" date="2022" name="Cell">
        <title>Repeat-based holocentromeres influence genome architecture and karyotype evolution.</title>
        <authorList>
            <person name="Hofstatter P.G."/>
            <person name="Thangavel G."/>
            <person name="Lux T."/>
            <person name="Neumann P."/>
            <person name="Vondrak T."/>
            <person name="Novak P."/>
            <person name="Zhang M."/>
            <person name="Costa L."/>
            <person name="Castellani M."/>
            <person name="Scott A."/>
            <person name="Toegelov H."/>
            <person name="Fuchs J."/>
            <person name="Mata-Sucre Y."/>
            <person name="Dias Y."/>
            <person name="Vanzela A.L.L."/>
            <person name="Huettel B."/>
            <person name="Almeida C.C.S."/>
            <person name="Simkova H."/>
            <person name="Souza G."/>
            <person name="Pedrosa-Harand A."/>
            <person name="Macas J."/>
            <person name="Mayer K.F.X."/>
            <person name="Houben A."/>
            <person name="Marques A."/>
        </authorList>
    </citation>
    <scope>NUCLEOTIDE SEQUENCE [LARGE SCALE GENOMIC DNA]</scope>
    <source>
        <strain evidence="12">RhyTen1mFocal</strain>
    </source>
</reference>
<feature type="transmembrane region" description="Helical" evidence="10">
    <location>
        <begin position="458"/>
        <end position="476"/>
    </location>
</feature>
<evidence type="ECO:0000259" key="11">
    <source>
        <dbReference type="PROSITE" id="PS50850"/>
    </source>
</evidence>
<evidence type="ECO:0000256" key="6">
    <source>
        <dbReference type="ARBA" id="ARBA00022847"/>
    </source>
</evidence>
<dbReference type="EMBL" id="JAMRDG010000001">
    <property type="protein sequence ID" value="KAJ3697524.1"/>
    <property type="molecule type" value="Genomic_DNA"/>
</dbReference>
<evidence type="ECO:0000256" key="1">
    <source>
        <dbReference type="ARBA" id="ARBA00004141"/>
    </source>
</evidence>
<dbReference type="Proteomes" id="UP001210211">
    <property type="component" value="Unassembled WGS sequence"/>
</dbReference>
<feature type="transmembrane region" description="Helical" evidence="10">
    <location>
        <begin position="323"/>
        <end position="346"/>
    </location>
</feature>
<comment type="caution">
    <text evidence="12">The sequence shown here is derived from an EMBL/GenBank/DDBJ whole genome shotgun (WGS) entry which is preliminary data.</text>
</comment>
<dbReference type="GO" id="GO:0015293">
    <property type="term" value="F:symporter activity"/>
    <property type="evidence" value="ECO:0007669"/>
    <property type="project" value="UniProtKB-KW"/>
</dbReference>
<dbReference type="Pfam" id="PF00083">
    <property type="entry name" value="Sugar_tr"/>
    <property type="match status" value="1"/>
</dbReference>
<evidence type="ECO:0000313" key="13">
    <source>
        <dbReference type="Proteomes" id="UP001210211"/>
    </source>
</evidence>
<evidence type="ECO:0000256" key="8">
    <source>
        <dbReference type="ARBA" id="ARBA00023136"/>
    </source>
</evidence>
<dbReference type="InterPro" id="IPR003663">
    <property type="entry name" value="Sugar/inositol_transpt"/>
</dbReference>
<feature type="transmembrane region" description="Helical" evidence="10">
    <location>
        <begin position="355"/>
        <end position="374"/>
    </location>
</feature>
<dbReference type="PRINTS" id="PR00171">
    <property type="entry name" value="SUGRTRNSPORT"/>
</dbReference>
<organism evidence="12 13">
    <name type="scientific">Rhynchospora tenuis</name>
    <dbReference type="NCBI Taxonomy" id="198213"/>
    <lineage>
        <taxon>Eukaryota</taxon>
        <taxon>Viridiplantae</taxon>
        <taxon>Streptophyta</taxon>
        <taxon>Embryophyta</taxon>
        <taxon>Tracheophyta</taxon>
        <taxon>Spermatophyta</taxon>
        <taxon>Magnoliopsida</taxon>
        <taxon>Liliopsida</taxon>
        <taxon>Poales</taxon>
        <taxon>Cyperaceae</taxon>
        <taxon>Cyperoideae</taxon>
        <taxon>Rhynchosporeae</taxon>
        <taxon>Rhynchospora</taxon>
    </lineage>
</organism>
<feature type="transmembrane region" description="Helical" evidence="10">
    <location>
        <begin position="30"/>
        <end position="50"/>
    </location>
</feature>
<evidence type="ECO:0000256" key="3">
    <source>
        <dbReference type="ARBA" id="ARBA00022448"/>
    </source>
</evidence>
<dbReference type="PANTHER" id="PTHR48020">
    <property type="entry name" value="PROTON MYO-INOSITOL COTRANSPORTER"/>
    <property type="match status" value="1"/>
</dbReference>
<protein>
    <recommendedName>
        <fullName evidence="11">Major facilitator superfamily (MFS) profile domain-containing protein</fullName>
    </recommendedName>
</protein>
<accession>A0AAD6EQL2</accession>
<dbReference type="InterPro" id="IPR005829">
    <property type="entry name" value="Sugar_transporter_CS"/>
</dbReference>
<dbReference type="InterPro" id="IPR050814">
    <property type="entry name" value="Myo-inositol_Transporter"/>
</dbReference>
<dbReference type="PROSITE" id="PS50850">
    <property type="entry name" value="MFS"/>
    <property type="match status" value="1"/>
</dbReference>
<feature type="domain" description="Major facilitator superfamily (MFS) profile" evidence="11">
    <location>
        <begin position="34"/>
        <end position="480"/>
    </location>
</feature>
<comment type="subcellular location">
    <subcellularLocation>
        <location evidence="1">Membrane</location>
        <topology evidence="1">Multi-pass membrane protein</topology>
    </subcellularLocation>
</comment>